<evidence type="ECO:0000256" key="5">
    <source>
        <dbReference type="ARBA" id="ARBA00022741"/>
    </source>
</evidence>
<dbReference type="CDD" id="cd17574">
    <property type="entry name" value="REC_OmpR"/>
    <property type="match status" value="1"/>
</dbReference>
<dbReference type="GO" id="GO:0000155">
    <property type="term" value="F:phosphorelay sensor kinase activity"/>
    <property type="evidence" value="ECO:0007669"/>
    <property type="project" value="InterPro"/>
</dbReference>
<dbReference type="PROSITE" id="PS01124">
    <property type="entry name" value="HTH_ARAC_FAMILY_2"/>
    <property type="match status" value="1"/>
</dbReference>
<dbReference type="Gene3D" id="1.10.287.130">
    <property type="match status" value="1"/>
</dbReference>
<dbReference type="SMART" id="SM00028">
    <property type="entry name" value="TPR"/>
    <property type="match status" value="7"/>
</dbReference>
<dbReference type="SUPFAM" id="SSF55874">
    <property type="entry name" value="ATPase domain of HSP90 chaperone/DNA topoisomerase II/histidine kinase"/>
    <property type="match status" value="1"/>
</dbReference>
<dbReference type="Pfam" id="PF02518">
    <property type="entry name" value="HATPase_c"/>
    <property type="match status" value="1"/>
</dbReference>
<dbReference type="SUPFAM" id="SSF47384">
    <property type="entry name" value="Homodimeric domain of signal transducing histidine kinase"/>
    <property type="match status" value="1"/>
</dbReference>
<dbReference type="Gene3D" id="3.30.565.10">
    <property type="entry name" value="Histidine kinase-like ATPase, C-terminal domain"/>
    <property type="match status" value="1"/>
</dbReference>
<dbReference type="Pfam" id="PF13424">
    <property type="entry name" value="TPR_12"/>
    <property type="match status" value="2"/>
</dbReference>
<dbReference type="InterPro" id="IPR018062">
    <property type="entry name" value="HTH_AraC-typ_CS"/>
</dbReference>
<dbReference type="Pfam" id="PF00512">
    <property type="entry name" value="HisKA"/>
    <property type="match status" value="1"/>
</dbReference>
<dbReference type="InterPro" id="IPR009057">
    <property type="entry name" value="Homeodomain-like_sf"/>
</dbReference>
<dbReference type="CDD" id="cd00082">
    <property type="entry name" value="HisKA"/>
    <property type="match status" value="1"/>
</dbReference>
<protein>
    <recommendedName>
        <fullName evidence="2">histidine kinase</fullName>
        <ecNumber evidence="2">2.7.13.3</ecNumber>
    </recommendedName>
</protein>
<evidence type="ECO:0000256" key="8">
    <source>
        <dbReference type="ARBA" id="ARBA00023012"/>
    </source>
</evidence>
<dbReference type="SUPFAM" id="SSF52172">
    <property type="entry name" value="CheY-like"/>
    <property type="match status" value="1"/>
</dbReference>
<feature type="repeat" description="TPR" evidence="13">
    <location>
        <begin position="161"/>
        <end position="194"/>
    </location>
</feature>
<feature type="repeat" description="TPR" evidence="13">
    <location>
        <begin position="121"/>
        <end position="154"/>
    </location>
</feature>
<dbReference type="RefSeq" id="WP_322348205.1">
    <property type="nucleotide sequence ID" value="NZ_CP129968.2"/>
</dbReference>
<dbReference type="EMBL" id="CP129968">
    <property type="protein sequence ID" value="WNB18680.1"/>
    <property type="molecule type" value="Genomic_DNA"/>
</dbReference>
<dbReference type="InterPro" id="IPR003661">
    <property type="entry name" value="HisK_dim/P_dom"/>
</dbReference>
<dbReference type="InterPro" id="IPR003594">
    <property type="entry name" value="HATPase_dom"/>
</dbReference>
<dbReference type="PROSITE" id="PS00041">
    <property type="entry name" value="HTH_ARAC_FAMILY_1"/>
    <property type="match status" value="1"/>
</dbReference>
<reference evidence="18" key="1">
    <citation type="submission" date="2023-08" db="EMBL/GenBank/DDBJ databases">
        <title>Comparative genomics and taxonomic characterization of three novel marine species of genus Marivirga.</title>
        <authorList>
            <person name="Muhammad N."/>
            <person name="Kim S.-G."/>
        </authorList>
    </citation>
    <scope>NUCLEOTIDE SEQUENCE</scope>
    <source>
        <strain evidence="18">BKB1-2</strain>
    </source>
</reference>
<dbReference type="Pfam" id="PF00072">
    <property type="entry name" value="Response_reg"/>
    <property type="match status" value="1"/>
</dbReference>
<evidence type="ECO:0000256" key="11">
    <source>
        <dbReference type="ARBA" id="ARBA00023163"/>
    </source>
</evidence>
<evidence type="ECO:0000256" key="4">
    <source>
        <dbReference type="ARBA" id="ARBA00022679"/>
    </source>
</evidence>
<keyword evidence="3 12" id="KW-0597">Phosphoprotein</keyword>
<keyword evidence="6" id="KW-0418">Kinase</keyword>
<evidence type="ECO:0000259" key="16">
    <source>
        <dbReference type="PROSITE" id="PS50109"/>
    </source>
</evidence>
<dbReference type="InterPro" id="IPR011006">
    <property type="entry name" value="CheY-like_superfamily"/>
</dbReference>
<evidence type="ECO:0000259" key="17">
    <source>
        <dbReference type="PROSITE" id="PS50110"/>
    </source>
</evidence>
<dbReference type="KEGG" id="marp:QYS47_30950"/>
<feature type="repeat" description="TPR" evidence="13">
    <location>
        <begin position="277"/>
        <end position="310"/>
    </location>
</feature>
<dbReference type="Gene3D" id="3.40.50.2300">
    <property type="match status" value="1"/>
</dbReference>
<comment type="catalytic activity">
    <reaction evidence="1">
        <text>ATP + protein L-histidine = ADP + protein N-phospho-L-histidine.</text>
        <dbReference type="EC" id="2.7.13.3"/>
    </reaction>
</comment>
<dbReference type="PROSITE" id="PS50005">
    <property type="entry name" value="TPR"/>
    <property type="match status" value="4"/>
</dbReference>
<feature type="repeat" description="TPR" evidence="13">
    <location>
        <begin position="237"/>
        <end position="270"/>
    </location>
</feature>
<evidence type="ECO:0000256" key="13">
    <source>
        <dbReference type="PROSITE-ProRule" id="PRU00339"/>
    </source>
</evidence>
<keyword evidence="10" id="KW-0238">DNA-binding</keyword>
<dbReference type="SMART" id="SM00448">
    <property type="entry name" value="REC"/>
    <property type="match status" value="1"/>
</dbReference>
<accession>A0AA52EXY8</accession>
<dbReference type="SMART" id="SM00388">
    <property type="entry name" value="HisKA"/>
    <property type="match status" value="1"/>
</dbReference>
<dbReference type="Gene3D" id="1.25.40.10">
    <property type="entry name" value="Tetratricopeptide repeat domain"/>
    <property type="match status" value="3"/>
</dbReference>
<organism evidence="18">
    <name type="scientific">Marivirga arenosa</name>
    <dbReference type="NCBI Taxonomy" id="3059076"/>
    <lineage>
        <taxon>Bacteria</taxon>
        <taxon>Pseudomonadati</taxon>
        <taxon>Bacteroidota</taxon>
        <taxon>Cytophagia</taxon>
        <taxon>Cytophagales</taxon>
        <taxon>Marivirgaceae</taxon>
        <taxon>Marivirga</taxon>
    </lineage>
</organism>
<dbReference type="InterPro" id="IPR004358">
    <property type="entry name" value="Sig_transdc_His_kin-like_C"/>
</dbReference>
<keyword evidence="7" id="KW-0067">ATP-binding</keyword>
<dbReference type="FunFam" id="3.30.565.10:FF:000037">
    <property type="entry name" value="Hybrid sensor histidine kinase/response regulator"/>
    <property type="match status" value="1"/>
</dbReference>
<dbReference type="PROSITE" id="PS50109">
    <property type="entry name" value="HIS_KIN"/>
    <property type="match status" value="1"/>
</dbReference>
<dbReference type="Pfam" id="PF12833">
    <property type="entry name" value="HTH_18"/>
    <property type="match status" value="1"/>
</dbReference>
<evidence type="ECO:0000313" key="18">
    <source>
        <dbReference type="EMBL" id="WNB18680.1"/>
    </source>
</evidence>
<evidence type="ECO:0000256" key="6">
    <source>
        <dbReference type="ARBA" id="ARBA00022777"/>
    </source>
</evidence>
<dbReference type="InterPro" id="IPR001789">
    <property type="entry name" value="Sig_transdc_resp-reg_receiver"/>
</dbReference>
<keyword evidence="11" id="KW-0804">Transcription</keyword>
<keyword evidence="9" id="KW-0805">Transcription regulation</keyword>
<dbReference type="Pfam" id="PF14938">
    <property type="entry name" value="SNAP"/>
    <property type="match status" value="1"/>
</dbReference>
<dbReference type="SMART" id="SM00342">
    <property type="entry name" value="HTH_ARAC"/>
    <property type="match status" value="1"/>
</dbReference>
<dbReference type="AlphaFoldDB" id="A0AA52EXY8"/>
<evidence type="ECO:0000256" key="10">
    <source>
        <dbReference type="ARBA" id="ARBA00023125"/>
    </source>
</evidence>
<evidence type="ECO:0000256" key="14">
    <source>
        <dbReference type="SAM" id="Coils"/>
    </source>
</evidence>
<dbReference type="PRINTS" id="PR00344">
    <property type="entry name" value="BCTRLSENSOR"/>
</dbReference>
<keyword evidence="5" id="KW-0547">Nucleotide-binding</keyword>
<dbReference type="InterPro" id="IPR011990">
    <property type="entry name" value="TPR-like_helical_dom_sf"/>
</dbReference>
<feature type="domain" description="HTH araC/xylS-type" evidence="15">
    <location>
        <begin position="880"/>
        <end position="979"/>
    </location>
</feature>
<dbReference type="Gene3D" id="1.10.10.60">
    <property type="entry name" value="Homeodomain-like"/>
    <property type="match status" value="1"/>
</dbReference>
<dbReference type="PROSITE" id="PS50110">
    <property type="entry name" value="RESPONSE_REGULATORY"/>
    <property type="match status" value="1"/>
</dbReference>
<keyword evidence="4" id="KW-0808">Transferase</keyword>
<evidence type="ECO:0000256" key="7">
    <source>
        <dbReference type="ARBA" id="ARBA00022840"/>
    </source>
</evidence>
<name>A0AA52EXY8_9BACT</name>
<feature type="domain" description="Histidine kinase" evidence="16">
    <location>
        <begin position="480"/>
        <end position="694"/>
    </location>
</feature>
<dbReference type="Proteomes" id="UP001232019">
    <property type="component" value="Chromosome"/>
</dbReference>
<dbReference type="PANTHER" id="PTHR43547:SF2">
    <property type="entry name" value="HYBRID SIGNAL TRANSDUCTION HISTIDINE KINASE C"/>
    <property type="match status" value="1"/>
</dbReference>
<feature type="domain" description="Response regulatory" evidence="17">
    <location>
        <begin position="733"/>
        <end position="848"/>
    </location>
</feature>
<dbReference type="SMART" id="SM00387">
    <property type="entry name" value="HATPase_c"/>
    <property type="match status" value="1"/>
</dbReference>
<gene>
    <name evidence="18" type="ORF">QYS47_30950</name>
</gene>
<keyword evidence="8" id="KW-0902">Two-component regulatory system</keyword>
<feature type="coiled-coil region" evidence="14">
    <location>
        <begin position="392"/>
        <end position="428"/>
    </location>
</feature>
<dbReference type="EC" id="2.7.13.3" evidence="2"/>
<evidence type="ECO:0000256" key="9">
    <source>
        <dbReference type="ARBA" id="ARBA00023015"/>
    </source>
</evidence>
<dbReference type="GO" id="GO:0043565">
    <property type="term" value="F:sequence-specific DNA binding"/>
    <property type="evidence" value="ECO:0007669"/>
    <property type="project" value="InterPro"/>
</dbReference>
<keyword evidence="14" id="KW-0175">Coiled coil</keyword>
<evidence type="ECO:0000256" key="1">
    <source>
        <dbReference type="ARBA" id="ARBA00000085"/>
    </source>
</evidence>
<dbReference type="InterPro" id="IPR005467">
    <property type="entry name" value="His_kinase_dom"/>
</dbReference>
<evidence type="ECO:0000256" key="3">
    <source>
        <dbReference type="ARBA" id="ARBA00022553"/>
    </source>
</evidence>
<evidence type="ECO:0000256" key="12">
    <source>
        <dbReference type="PROSITE-ProRule" id="PRU00169"/>
    </source>
</evidence>
<dbReference type="InterPro" id="IPR036097">
    <property type="entry name" value="HisK_dim/P_sf"/>
</dbReference>
<keyword evidence="13" id="KW-0802">TPR repeat</keyword>
<dbReference type="SUPFAM" id="SSF46689">
    <property type="entry name" value="Homeodomain-like"/>
    <property type="match status" value="1"/>
</dbReference>
<dbReference type="SMART" id="SM00671">
    <property type="entry name" value="SEL1"/>
    <property type="match status" value="2"/>
</dbReference>
<sequence length="981" mass="110897">MKKTILLFILNGVLIYFSVAQTAIDSLRQVLKTQGNDSNKVNTYLQFFYTDLYYTDPAEVILFTKNAIELSKEINFVKGEIEAYNSLGYIYRLRSTNDSAFYYFKKAKMLSESVNYTLGLLDAYIGIGNTYNQLSKWQEAIIEFQKAEEIALAAKNIRTAASANNNMGNISLAQGDLQAALKYYQKAADIGPPSIKEVALVNIGLVHIELNDGAKAKSYLLEAKEMTNASKNWYALAFIYQHLGSLEKADGNLEEALDYYQKAMNSYKSIDERQHYSEVLTSVASVYFDQQEYIKALSTYQESLDIQKEIEHFTGWCNSLHGIARVYLAMGKEVESEAALLQAVEIADNHDLLTIKDDIALTLSTLYKSKGQFEKALNYHELYKQLSDSLLNQQKSEQIAEMEAQFENRQKQQEIDLLSAENEIANLNVLQQTNFRNFVIIIAFILAILVAVTYNRVQVKVKANKKLQELDQLKTNFFTNISHEFRTPLTLILNPIEKVLKSQQDLAIRNDLLLVQRNGKRLLELTNQLLDLSKLEAGKLKLMVSEYESSEFFKTCIASFESFADSKNIRFKTKLKDAPKSAYFDQDNLQKILNNLLSNAFKFTPEGGMVELEVKQENTFMQISVRDSGLGISAEEQEKIFDRFHQETESRHQEGSGIGLTLTKELVLLHHGSITIESAPGQGSTFTVKIPISANAYASEQLIKEVPMNGKPSYSSESKAHTMQADVQSDLPIALVVEDNPDLRAHIVALLSGLYQLEQAPNGSKGLKMAMELIPDIIISDWMMPEMDGREFCEKLKTEEKTSHIPIIMLTAKADLISKIDGLKTGADDYLTKPFNTEELLVRMENLIKQREKLRTTYSKIITITPSQVEIEDPNEAFLHKILSIVEQHIGDAEFTVEKLQKEVGMSRMQLHRKLKALTNFSASEFVRDLRLQRAAQFLATNGISVADAAYSAGFNSLSYFSQCFKEKYGVTPSQFEKQPS</sequence>
<dbReference type="SUPFAM" id="SSF48452">
    <property type="entry name" value="TPR-like"/>
    <property type="match status" value="1"/>
</dbReference>
<dbReference type="InterPro" id="IPR019734">
    <property type="entry name" value="TPR_rpt"/>
</dbReference>
<dbReference type="InterPro" id="IPR018060">
    <property type="entry name" value="HTH_AraC"/>
</dbReference>
<dbReference type="InterPro" id="IPR006597">
    <property type="entry name" value="Sel1-like"/>
</dbReference>
<feature type="modified residue" description="4-aspartylphosphate" evidence="12">
    <location>
        <position position="781"/>
    </location>
</feature>
<dbReference type="PANTHER" id="PTHR43547">
    <property type="entry name" value="TWO-COMPONENT HISTIDINE KINASE"/>
    <property type="match status" value="1"/>
</dbReference>
<dbReference type="GO" id="GO:0003700">
    <property type="term" value="F:DNA-binding transcription factor activity"/>
    <property type="evidence" value="ECO:0007669"/>
    <property type="project" value="InterPro"/>
</dbReference>
<dbReference type="GO" id="GO:0005524">
    <property type="term" value="F:ATP binding"/>
    <property type="evidence" value="ECO:0007669"/>
    <property type="project" value="UniProtKB-KW"/>
</dbReference>
<evidence type="ECO:0000256" key="2">
    <source>
        <dbReference type="ARBA" id="ARBA00012438"/>
    </source>
</evidence>
<proteinExistence type="predicted"/>
<dbReference type="InterPro" id="IPR036890">
    <property type="entry name" value="HATPase_C_sf"/>
</dbReference>
<dbReference type="FunFam" id="1.10.287.130:FF:000045">
    <property type="entry name" value="Two-component system sensor histidine kinase/response regulator"/>
    <property type="match status" value="1"/>
</dbReference>
<evidence type="ECO:0000259" key="15">
    <source>
        <dbReference type="PROSITE" id="PS01124"/>
    </source>
</evidence>